<organism evidence="1 2">
    <name type="scientific">Absidia repens</name>
    <dbReference type="NCBI Taxonomy" id="90262"/>
    <lineage>
        <taxon>Eukaryota</taxon>
        <taxon>Fungi</taxon>
        <taxon>Fungi incertae sedis</taxon>
        <taxon>Mucoromycota</taxon>
        <taxon>Mucoromycotina</taxon>
        <taxon>Mucoromycetes</taxon>
        <taxon>Mucorales</taxon>
        <taxon>Cunninghamellaceae</taxon>
        <taxon>Absidia</taxon>
    </lineage>
</organism>
<evidence type="ECO:0000313" key="2">
    <source>
        <dbReference type="Proteomes" id="UP000193560"/>
    </source>
</evidence>
<comment type="caution">
    <text evidence="1">The sequence shown here is derived from an EMBL/GenBank/DDBJ whole genome shotgun (WGS) entry which is preliminary data.</text>
</comment>
<dbReference type="EMBL" id="MCGE01000044">
    <property type="protein sequence ID" value="ORZ05436.1"/>
    <property type="molecule type" value="Genomic_DNA"/>
</dbReference>
<gene>
    <name evidence="1" type="ORF">BCR42DRAFT_428291</name>
</gene>
<proteinExistence type="predicted"/>
<accession>A0A1X2HYL7</accession>
<evidence type="ECO:0000313" key="1">
    <source>
        <dbReference type="EMBL" id="ORZ05436.1"/>
    </source>
</evidence>
<feature type="non-terminal residue" evidence="1">
    <location>
        <position position="139"/>
    </location>
</feature>
<reference evidence="1 2" key="1">
    <citation type="submission" date="2016-07" db="EMBL/GenBank/DDBJ databases">
        <title>Pervasive Adenine N6-methylation of Active Genes in Fungi.</title>
        <authorList>
            <consortium name="DOE Joint Genome Institute"/>
            <person name="Mondo S.J."/>
            <person name="Dannebaum R.O."/>
            <person name="Kuo R.C."/>
            <person name="Labutti K."/>
            <person name="Haridas S."/>
            <person name="Kuo A."/>
            <person name="Salamov A."/>
            <person name="Ahrendt S.R."/>
            <person name="Lipzen A."/>
            <person name="Sullivan W."/>
            <person name="Andreopoulos W.B."/>
            <person name="Clum A."/>
            <person name="Lindquist E."/>
            <person name="Daum C."/>
            <person name="Ramamoorthy G.K."/>
            <person name="Gryganskyi A."/>
            <person name="Culley D."/>
            <person name="Magnuson J.K."/>
            <person name="James T.Y."/>
            <person name="O'Malley M.A."/>
            <person name="Stajich J.E."/>
            <person name="Spatafora J.W."/>
            <person name="Visel A."/>
            <person name="Grigoriev I.V."/>
        </authorList>
    </citation>
    <scope>NUCLEOTIDE SEQUENCE [LARGE SCALE GENOMIC DNA]</scope>
    <source>
        <strain evidence="1 2">NRRL 1336</strain>
    </source>
</reference>
<name>A0A1X2HYL7_9FUNG</name>
<dbReference type="Proteomes" id="UP000193560">
    <property type="component" value="Unassembled WGS sequence"/>
</dbReference>
<dbReference type="AlphaFoldDB" id="A0A1X2HYL7"/>
<keyword evidence="2" id="KW-1185">Reference proteome</keyword>
<sequence>MIRRDYHRLDGSGWTNVGFDGFDGTDPWVRGDGGGQPAILGHGPCHSTGHGFRRHLHGTYADTCSSGTTRTEARSSHLCRRRLVGRWDTSVEGGTMVHFVRSGRPILYIRTVLRLPCVIVADDHATKTSRIAILNIGYM</sequence>
<protein>
    <submittedName>
        <fullName evidence="1">Uncharacterized protein</fullName>
    </submittedName>
</protein>